<gene>
    <name evidence="2" type="ORF">JF75_00330</name>
</gene>
<dbReference type="PROSITE" id="PS51071">
    <property type="entry name" value="HTH_RPIR"/>
    <property type="match status" value="1"/>
</dbReference>
<name>A0A0F4LR04_9LACO</name>
<accession>A0A0F4LR04</accession>
<proteinExistence type="predicted"/>
<reference evidence="2 3" key="1">
    <citation type="submission" date="2015-01" db="EMBL/GenBank/DDBJ databases">
        <title>Comparative genomics of the lactic acid bacteria isolated from the honey bee gut.</title>
        <authorList>
            <person name="Ellegaard K.M."/>
            <person name="Tamarit D."/>
            <person name="Javelind E."/>
            <person name="Olofsson T."/>
            <person name="Andersson S.G."/>
            <person name="Vasquez A."/>
        </authorList>
    </citation>
    <scope>NUCLEOTIDE SEQUENCE [LARGE SCALE GENOMIC DNA]</scope>
    <source>
        <strain evidence="2 3">Hma2</strain>
    </source>
</reference>
<dbReference type="InterPro" id="IPR000281">
    <property type="entry name" value="HTH_RpiR"/>
</dbReference>
<dbReference type="InterPro" id="IPR009057">
    <property type="entry name" value="Homeodomain-like_sf"/>
</dbReference>
<dbReference type="Proteomes" id="UP000033612">
    <property type="component" value="Unassembled WGS sequence"/>
</dbReference>
<sequence>MLSNIFIPKGHLSNSEKKVQKYIQSSPNRIETLTINKLAVTVGTSVASVQRYCQKIGFSGYKEFKFAFLNALAKQAENQKKENANQLCLDYLNGYQKILEKLKAIKQKQIDKLANALLNSKFNYILGVYYSSIPARLLTLQLQDLGLPTFCSVNDIDGEHLLDNSNKDSTIVLFSINGVKEHYEDYWGDAIANCNNSFLITMNRKAEFSSFFKNTIVLPGNNLEENLSFDQQSVPTIFIEMLMQIIHHKNLQKIS</sequence>
<evidence type="ECO:0000259" key="1">
    <source>
        <dbReference type="PROSITE" id="PS51071"/>
    </source>
</evidence>
<protein>
    <recommendedName>
        <fullName evidence="1">HTH rpiR-type domain-containing protein</fullName>
    </recommendedName>
</protein>
<feature type="domain" description="HTH rpiR-type" evidence="1">
    <location>
        <begin position="1"/>
        <end position="75"/>
    </location>
</feature>
<dbReference type="Gene3D" id="3.40.50.10490">
    <property type="entry name" value="Glucose-6-phosphate isomerase like protein, domain 1"/>
    <property type="match status" value="1"/>
</dbReference>
<dbReference type="GO" id="GO:0003700">
    <property type="term" value="F:DNA-binding transcription factor activity"/>
    <property type="evidence" value="ECO:0007669"/>
    <property type="project" value="InterPro"/>
</dbReference>
<dbReference type="Gene3D" id="1.10.10.10">
    <property type="entry name" value="Winged helix-like DNA-binding domain superfamily/Winged helix DNA-binding domain"/>
    <property type="match status" value="1"/>
</dbReference>
<dbReference type="Pfam" id="PF01418">
    <property type="entry name" value="HTH_6"/>
    <property type="match status" value="1"/>
</dbReference>
<dbReference type="PATRIC" id="fig|1218506.3.peg.60"/>
<comment type="caution">
    <text evidence="2">The sequence shown here is derived from an EMBL/GenBank/DDBJ whole genome shotgun (WGS) entry which is preliminary data.</text>
</comment>
<dbReference type="STRING" id="1218506.JF75_00330"/>
<dbReference type="RefSeq" id="WP_046331341.1">
    <property type="nucleotide sequence ID" value="NZ_JBHTBO010000012.1"/>
</dbReference>
<evidence type="ECO:0000313" key="3">
    <source>
        <dbReference type="Proteomes" id="UP000033612"/>
    </source>
</evidence>
<evidence type="ECO:0000313" key="2">
    <source>
        <dbReference type="EMBL" id="KJY60006.1"/>
    </source>
</evidence>
<dbReference type="SUPFAM" id="SSF46689">
    <property type="entry name" value="Homeodomain-like"/>
    <property type="match status" value="1"/>
</dbReference>
<organism evidence="2 3">
    <name type="scientific">Lactobacillus kimbladii</name>
    <dbReference type="NCBI Taxonomy" id="1218506"/>
    <lineage>
        <taxon>Bacteria</taxon>
        <taxon>Bacillati</taxon>
        <taxon>Bacillota</taxon>
        <taxon>Bacilli</taxon>
        <taxon>Lactobacillales</taxon>
        <taxon>Lactobacillaceae</taxon>
        <taxon>Lactobacillus</taxon>
    </lineage>
</organism>
<dbReference type="InterPro" id="IPR036388">
    <property type="entry name" value="WH-like_DNA-bd_sf"/>
</dbReference>
<dbReference type="GO" id="GO:0003677">
    <property type="term" value="F:DNA binding"/>
    <property type="evidence" value="ECO:0007669"/>
    <property type="project" value="InterPro"/>
</dbReference>
<dbReference type="SUPFAM" id="SSF53697">
    <property type="entry name" value="SIS domain"/>
    <property type="match status" value="1"/>
</dbReference>
<dbReference type="InterPro" id="IPR047640">
    <property type="entry name" value="RpiR-like"/>
</dbReference>
<dbReference type="GO" id="GO:1901135">
    <property type="term" value="P:carbohydrate derivative metabolic process"/>
    <property type="evidence" value="ECO:0007669"/>
    <property type="project" value="InterPro"/>
</dbReference>
<dbReference type="GO" id="GO:0097367">
    <property type="term" value="F:carbohydrate derivative binding"/>
    <property type="evidence" value="ECO:0007669"/>
    <property type="project" value="InterPro"/>
</dbReference>
<dbReference type="InterPro" id="IPR046348">
    <property type="entry name" value="SIS_dom_sf"/>
</dbReference>
<dbReference type="PANTHER" id="PTHR30514">
    <property type="entry name" value="GLUCOKINASE"/>
    <property type="match status" value="1"/>
</dbReference>
<dbReference type="HOGENOM" id="CLU_055769_4_4_9"/>
<dbReference type="EMBL" id="JXLH01000001">
    <property type="protein sequence ID" value="KJY60006.1"/>
    <property type="molecule type" value="Genomic_DNA"/>
</dbReference>
<keyword evidence="3" id="KW-1185">Reference proteome</keyword>
<dbReference type="PANTHER" id="PTHR30514:SF10">
    <property type="entry name" value="MURR_RPIR FAMILY TRANSCRIPTIONAL REGULATOR"/>
    <property type="match status" value="1"/>
</dbReference>
<dbReference type="AlphaFoldDB" id="A0A0F4LR04"/>